<dbReference type="EMBL" id="SRYZ01000067">
    <property type="protein sequence ID" value="TGX99296.1"/>
    <property type="molecule type" value="Genomic_DNA"/>
</dbReference>
<dbReference type="RefSeq" id="WP_136011371.1">
    <property type="nucleotide sequence ID" value="NZ_SRYZ01000067.1"/>
</dbReference>
<proteinExistence type="predicted"/>
<name>A0A4S2AEG0_9BACE</name>
<accession>A0A4S2AEG0</accession>
<reference evidence="1 2" key="1">
    <citation type="submission" date="2019-04" db="EMBL/GenBank/DDBJ databases">
        <title>Microbes associate with the intestines of laboratory mice.</title>
        <authorList>
            <person name="Navarre W."/>
            <person name="Wong E."/>
            <person name="Huang K."/>
            <person name="Tropini C."/>
            <person name="Ng K."/>
            <person name="Yu B."/>
        </authorList>
    </citation>
    <scope>NUCLEOTIDE SEQUENCE [LARGE SCALE GENOMIC DNA]</scope>
    <source>
        <strain evidence="1 2">NM69_E16B</strain>
    </source>
</reference>
<evidence type="ECO:0000313" key="2">
    <source>
        <dbReference type="Proteomes" id="UP000310532"/>
    </source>
</evidence>
<dbReference type="AlphaFoldDB" id="A0A4S2AEG0"/>
<sequence>MYGSSDFEYLFIRYKAESMPQGESIQTFCIKSKVSYNLFYKWYKDINRFYYLRKSHDMRCKYDRVLLIIHEQFHREPMYDEAFIVMSKDRRKVRLSS</sequence>
<evidence type="ECO:0000313" key="1">
    <source>
        <dbReference type="EMBL" id="TGX99296.1"/>
    </source>
</evidence>
<organism evidence="1 2">
    <name type="scientific">Bacteroides muris</name>
    <name type="common">ex Afrizal et al. 2022</name>
    <dbReference type="NCBI Taxonomy" id="2516960"/>
    <lineage>
        <taxon>Bacteria</taxon>
        <taxon>Pseudomonadati</taxon>
        <taxon>Bacteroidota</taxon>
        <taxon>Bacteroidia</taxon>
        <taxon>Bacteroidales</taxon>
        <taxon>Bacteroidaceae</taxon>
        <taxon>Bacteroides</taxon>
    </lineage>
</organism>
<dbReference type="Proteomes" id="UP000310532">
    <property type="component" value="Unassembled WGS sequence"/>
</dbReference>
<keyword evidence="2" id="KW-1185">Reference proteome</keyword>
<gene>
    <name evidence="1" type="ORF">E5355_17650</name>
</gene>
<protein>
    <submittedName>
        <fullName evidence="1">Uncharacterized protein</fullName>
    </submittedName>
</protein>
<comment type="caution">
    <text evidence="1">The sequence shown here is derived from an EMBL/GenBank/DDBJ whole genome shotgun (WGS) entry which is preliminary data.</text>
</comment>